<proteinExistence type="inferred from homology"/>
<evidence type="ECO:0000313" key="9">
    <source>
        <dbReference type="Proteomes" id="UP000481861"/>
    </source>
</evidence>
<dbReference type="PANTHER" id="PTHR33048:SF134">
    <property type="entry name" value="INTEGRAL MEMBRANE PROTEIN"/>
    <property type="match status" value="1"/>
</dbReference>
<feature type="transmembrane region" description="Helical" evidence="6">
    <location>
        <begin position="207"/>
        <end position="231"/>
    </location>
</feature>
<dbReference type="InterPro" id="IPR052337">
    <property type="entry name" value="SAT4-like"/>
</dbReference>
<evidence type="ECO:0000256" key="1">
    <source>
        <dbReference type="ARBA" id="ARBA00004141"/>
    </source>
</evidence>
<evidence type="ECO:0000313" key="8">
    <source>
        <dbReference type="EMBL" id="KAF2875136.1"/>
    </source>
</evidence>
<feature type="transmembrane region" description="Helical" evidence="6">
    <location>
        <begin position="251"/>
        <end position="271"/>
    </location>
</feature>
<keyword evidence="3 6" id="KW-1133">Transmembrane helix</keyword>
<feature type="transmembrane region" description="Helical" evidence="6">
    <location>
        <begin position="43"/>
        <end position="61"/>
    </location>
</feature>
<gene>
    <name evidence="8" type="ORF">BDV95DRAFT_309446</name>
</gene>
<dbReference type="Pfam" id="PF20684">
    <property type="entry name" value="Fung_rhodopsin"/>
    <property type="match status" value="1"/>
</dbReference>
<dbReference type="Proteomes" id="UP000481861">
    <property type="component" value="Unassembled WGS sequence"/>
</dbReference>
<feature type="transmembrane region" description="Helical" evidence="6">
    <location>
        <begin position="12"/>
        <end position="31"/>
    </location>
</feature>
<reference evidence="8 9" key="1">
    <citation type="submission" date="2020-01" db="EMBL/GenBank/DDBJ databases">
        <authorList>
            <consortium name="DOE Joint Genome Institute"/>
            <person name="Haridas S."/>
            <person name="Albert R."/>
            <person name="Binder M."/>
            <person name="Bloem J."/>
            <person name="Labutti K."/>
            <person name="Salamov A."/>
            <person name="Andreopoulos B."/>
            <person name="Baker S.E."/>
            <person name="Barry K."/>
            <person name="Bills G."/>
            <person name="Bluhm B.H."/>
            <person name="Cannon C."/>
            <person name="Castanera R."/>
            <person name="Culley D.E."/>
            <person name="Daum C."/>
            <person name="Ezra D."/>
            <person name="Gonzalez J.B."/>
            <person name="Henrissat B."/>
            <person name="Kuo A."/>
            <person name="Liang C."/>
            <person name="Lipzen A."/>
            <person name="Lutzoni F."/>
            <person name="Magnuson J."/>
            <person name="Mondo S."/>
            <person name="Nolan M."/>
            <person name="Ohm R."/>
            <person name="Pangilinan J."/>
            <person name="Park H.-J.H."/>
            <person name="Ramirez L."/>
            <person name="Alfaro M."/>
            <person name="Sun H."/>
            <person name="Tritt A."/>
            <person name="Yoshinaga Y."/>
            <person name="Zwiers L.-H.L."/>
            <person name="Turgeon B.G."/>
            <person name="Goodwin S.B."/>
            <person name="Spatafora J.W."/>
            <person name="Crous P.W."/>
            <person name="Grigoriev I.V."/>
        </authorList>
    </citation>
    <scope>NUCLEOTIDE SEQUENCE [LARGE SCALE GENOMIC DNA]</scope>
    <source>
        <strain evidence="8 9">CBS 611.86</strain>
    </source>
</reference>
<protein>
    <recommendedName>
        <fullName evidence="7">Rhodopsin domain-containing protein</fullName>
    </recommendedName>
</protein>
<keyword evidence="2 6" id="KW-0812">Transmembrane</keyword>
<organism evidence="8 9">
    <name type="scientific">Massariosphaeria phaeospora</name>
    <dbReference type="NCBI Taxonomy" id="100035"/>
    <lineage>
        <taxon>Eukaryota</taxon>
        <taxon>Fungi</taxon>
        <taxon>Dikarya</taxon>
        <taxon>Ascomycota</taxon>
        <taxon>Pezizomycotina</taxon>
        <taxon>Dothideomycetes</taxon>
        <taxon>Pleosporomycetidae</taxon>
        <taxon>Pleosporales</taxon>
        <taxon>Pleosporales incertae sedis</taxon>
        <taxon>Massariosphaeria</taxon>
    </lineage>
</organism>
<dbReference type="EMBL" id="JAADJZ010000005">
    <property type="protein sequence ID" value="KAF2875136.1"/>
    <property type="molecule type" value="Genomic_DNA"/>
</dbReference>
<dbReference type="PANTHER" id="PTHR33048">
    <property type="entry name" value="PTH11-LIKE INTEGRAL MEMBRANE PROTEIN (AFU_ORTHOLOGUE AFUA_5G11245)"/>
    <property type="match status" value="1"/>
</dbReference>
<evidence type="ECO:0000256" key="4">
    <source>
        <dbReference type="ARBA" id="ARBA00023136"/>
    </source>
</evidence>
<feature type="transmembrane region" description="Helical" evidence="6">
    <location>
        <begin position="171"/>
        <end position="195"/>
    </location>
</feature>
<comment type="caution">
    <text evidence="8">The sequence shown here is derived from an EMBL/GenBank/DDBJ whole genome shotgun (WGS) entry which is preliminary data.</text>
</comment>
<keyword evidence="9" id="KW-1185">Reference proteome</keyword>
<feature type="transmembrane region" description="Helical" evidence="6">
    <location>
        <begin position="129"/>
        <end position="151"/>
    </location>
</feature>
<keyword evidence="4 6" id="KW-0472">Membrane</keyword>
<dbReference type="GO" id="GO:0016020">
    <property type="term" value="C:membrane"/>
    <property type="evidence" value="ECO:0007669"/>
    <property type="project" value="UniProtKB-SubCell"/>
</dbReference>
<evidence type="ECO:0000256" key="6">
    <source>
        <dbReference type="SAM" id="Phobius"/>
    </source>
</evidence>
<name>A0A7C8MCW0_9PLEO</name>
<dbReference type="InterPro" id="IPR049326">
    <property type="entry name" value="Rhodopsin_dom_fungi"/>
</dbReference>
<evidence type="ECO:0000256" key="3">
    <source>
        <dbReference type="ARBA" id="ARBA00022989"/>
    </source>
</evidence>
<comment type="similarity">
    <text evidence="5">Belongs to the SAT4 family.</text>
</comment>
<feature type="transmembrane region" description="Helical" evidence="6">
    <location>
        <begin position="96"/>
        <end position="117"/>
    </location>
</feature>
<evidence type="ECO:0000256" key="5">
    <source>
        <dbReference type="ARBA" id="ARBA00038359"/>
    </source>
</evidence>
<dbReference type="AlphaFoldDB" id="A0A7C8MCW0"/>
<comment type="subcellular location">
    <subcellularLocation>
        <location evidence="1">Membrane</location>
        <topology evidence="1">Multi-pass membrane protein</topology>
    </subcellularLocation>
</comment>
<dbReference type="OrthoDB" id="5391602at2759"/>
<evidence type="ECO:0000259" key="7">
    <source>
        <dbReference type="Pfam" id="PF20684"/>
    </source>
</evidence>
<sequence length="354" mass="39694">MLQDYSKGLMIGLAVGFMIVPVILVSLRLWAKWLSARRMALDDHLAIAALFVSITCCLLQLTTAVHGHLGQHQPLYSDGTPIMDDPGLIFFEKTKFALNMLGIVGLGLIKASILIYYKNIFTTRPFRYAVYGMLTIITIWTAGYFFSHLFTCYPITVFIEPYYGNKCVNQVPMFLSVAISGTIIDCIILAMPIPVILGLQLPLKQRIAVMGILLLGAAVCAVSIARVIALFEVAGEYLRHPNDVIYYTAPVFFWINIELSLAVVSACLPTLRPIWTHFRPEVKRLPTHSSSGYASAGQDASKNSRLSRYRKYARTPYSELEELELTRNDDVALQPQDGIVREIRIEQTRGELRI</sequence>
<evidence type="ECO:0000256" key="2">
    <source>
        <dbReference type="ARBA" id="ARBA00022692"/>
    </source>
</evidence>
<feature type="domain" description="Rhodopsin" evidence="7">
    <location>
        <begin position="27"/>
        <end position="275"/>
    </location>
</feature>
<accession>A0A7C8MCW0</accession>